<name>A0A0D6X9K6_THEFI</name>
<feature type="transmembrane region" description="Helical" evidence="2">
    <location>
        <begin position="66"/>
        <end position="90"/>
    </location>
</feature>
<dbReference type="InterPro" id="IPR003607">
    <property type="entry name" value="HD/PDEase_dom"/>
</dbReference>
<dbReference type="PROSITE" id="PS51832">
    <property type="entry name" value="HD_GYP"/>
    <property type="match status" value="1"/>
</dbReference>
<dbReference type="Proteomes" id="UP000030364">
    <property type="component" value="Unassembled WGS sequence"/>
</dbReference>
<feature type="transmembrane region" description="Helical" evidence="2">
    <location>
        <begin position="138"/>
        <end position="167"/>
    </location>
</feature>
<dbReference type="AlphaFoldDB" id="A0A0D6X9K6"/>
<feature type="transmembrane region" description="Helical" evidence="2">
    <location>
        <begin position="203"/>
        <end position="222"/>
    </location>
</feature>
<protein>
    <submittedName>
        <fullName evidence="5">Phosphohydrolase</fullName>
    </submittedName>
</protein>
<feature type="compositionally biased region" description="Polar residues" evidence="1">
    <location>
        <begin position="457"/>
        <end position="467"/>
    </location>
</feature>
<feature type="transmembrane region" description="Helical" evidence="2">
    <location>
        <begin position="179"/>
        <end position="197"/>
    </location>
</feature>
<evidence type="ECO:0000313" key="6">
    <source>
        <dbReference type="Proteomes" id="UP000030364"/>
    </source>
</evidence>
<dbReference type="SUPFAM" id="SSF109604">
    <property type="entry name" value="HD-domain/PDEase-like"/>
    <property type="match status" value="1"/>
</dbReference>
<keyword evidence="2" id="KW-0812">Transmembrane</keyword>
<comment type="caution">
    <text evidence="5">The sequence shown here is derived from an EMBL/GenBank/DDBJ whole genome shotgun (WGS) entry which is preliminary data.</text>
</comment>
<dbReference type="EMBL" id="JPSL02000040">
    <property type="protein sequence ID" value="KIX84455.1"/>
    <property type="molecule type" value="Genomic_DNA"/>
</dbReference>
<keyword evidence="2" id="KW-1133">Transmembrane helix</keyword>
<dbReference type="InterPro" id="IPR037522">
    <property type="entry name" value="HD_GYP_dom"/>
</dbReference>
<dbReference type="OrthoDB" id="23815at2"/>
<dbReference type="InterPro" id="IPR048430">
    <property type="entry name" value="MASE9"/>
</dbReference>
<feature type="domain" description="HD" evidence="3">
    <location>
        <begin position="255"/>
        <end position="388"/>
    </location>
</feature>
<evidence type="ECO:0000259" key="4">
    <source>
        <dbReference type="PROSITE" id="PS51832"/>
    </source>
</evidence>
<accession>A0A0D6X9K6</accession>
<dbReference type="PANTHER" id="PTHR45228">
    <property type="entry name" value="CYCLIC DI-GMP PHOSPHODIESTERASE TM_0186-RELATED"/>
    <property type="match status" value="1"/>
</dbReference>
<reference evidence="5 6" key="1">
    <citation type="journal article" date="2015" name="Genome Announc.">
        <title>Draft Genome Sequence of the Thermophile Thermus filiformis ATCC 43280, Producer of Carotenoid-(Di)glucoside-Branched Fatty Acid (Di)esters and Source of Hyperthermostable Enzymes of Biotechnological Interest.</title>
        <authorList>
            <person name="Mandelli F."/>
            <person name="Oliveira Ramires B."/>
            <person name="Couger M.B."/>
            <person name="Paixao D.A."/>
            <person name="Camilo C.M."/>
            <person name="Polikarpov I."/>
            <person name="Prade R."/>
            <person name="Riano-Pachon D.M."/>
            <person name="Squina F.M."/>
        </authorList>
    </citation>
    <scope>NUCLEOTIDE SEQUENCE [LARGE SCALE GENOMIC DNA]</scope>
    <source>
        <strain evidence="5 6">ATCC 43280</strain>
    </source>
</reference>
<dbReference type="STRING" id="276.THFILI_08675"/>
<keyword evidence="2" id="KW-0472">Membrane</keyword>
<sequence length="467" mass="53210">MPPRPVLYYLLALLVGLLAMELLLVRLHGFAWPQKAWWEVLFWGGVVAWSQRIAVRLPLSASISQLFVIALALVLLFPSWFAPLLVFAFYLNPDLGKPSYPWFKDLFNRTQNALATGLAALVWRFFEENRLHLGNWDLSAGLGILGASLGFFLLNITLVSVVIYLATGSDLKKIWLENYRWLAASYLLLSPMALLLARGYENPLVAGWGGWTVLFFLIPLYYSRHYWDEAVRLREALDTSLQLLMNALDAKDPQTRLHSERVASIAKDLTQAYLRKYGDTLEKNKILDPDVVYKGARIHDIGKIGLPDAILFKPGPLSPEERALMESHPVRGVKLMEPAKVAFTRAVYEIIRHHHERWDGRGYPDRLSGHEIPLEARIVALADAYEAMTAGRPYRRAKTPEEALKEVQDFSGIQFDPRLVELFTELWHQNPIWRDREVFLSLSTSPQPSLEWPSPSPSAQDSRTLDE</sequence>
<dbReference type="GO" id="GO:0016787">
    <property type="term" value="F:hydrolase activity"/>
    <property type="evidence" value="ECO:0007669"/>
    <property type="project" value="UniProtKB-KW"/>
</dbReference>
<dbReference type="Pfam" id="PF20972">
    <property type="entry name" value="MASE9"/>
    <property type="match status" value="1"/>
</dbReference>
<feature type="transmembrane region" description="Helical" evidence="2">
    <location>
        <begin position="36"/>
        <end position="54"/>
    </location>
</feature>
<dbReference type="PANTHER" id="PTHR45228:SF4">
    <property type="entry name" value="LIPOPROTEIN"/>
    <property type="match status" value="1"/>
</dbReference>
<proteinExistence type="predicted"/>
<feature type="transmembrane region" description="Helical" evidence="2">
    <location>
        <begin position="6"/>
        <end position="24"/>
    </location>
</feature>
<keyword evidence="6" id="KW-1185">Reference proteome</keyword>
<organism evidence="5 6">
    <name type="scientific">Thermus filiformis</name>
    <dbReference type="NCBI Taxonomy" id="276"/>
    <lineage>
        <taxon>Bacteria</taxon>
        <taxon>Thermotogati</taxon>
        <taxon>Deinococcota</taxon>
        <taxon>Deinococci</taxon>
        <taxon>Thermales</taxon>
        <taxon>Thermaceae</taxon>
        <taxon>Thermus</taxon>
    </lineage>
</organism>
<dbReference type="Gene3D" id="1.10.3210.10">
    <property type="entry name" value="Hypothetical protein af1432"/>
    <property type="match status" value="1"/>
</dbReference>
<dbReference type="InterPro" id="IPR052020">
    <property type="entry name" value="Cyclic_di-GMP/3'3'-cGAMP_PDE"/>
</dbReference>
<dbReference type="InterPro" id="IPR006674">
    <property type="entry name" value="HD_domain"/>
</dbReference>
<feature type="region of interest" description="Disordered" evidence="1">
    <location>
        <begin position="445"/>
        <end position="467"/>
    </location>
</feature>
<feature type="domain" description="HD-GYP" evidence="4">
    <location>
        <begin position="233"/>
        <end position="439"/>
    </location>
</feature>
<dbReference type="Pfam" id="PF13487">
    <property type="entry name" value="HD_5"/>
    <property type="match status" value="1"/>
</dbReference>
<dbReference type="CDD" id="cd00077">
    <property type="entry name" value="HDc"/>
    <property type="match status" value="1"/>
</dbReference>
<evidence type="ECO:0000256" key="1">
    <source>
        <dbReference type="SAM" id="MobiDB-lite"/>
    </source>
</evidence>
<evidence type="ECO:0000313" key="5">
    <source>
        <dbReference type="EMBL" id="KIX84455.1"/>
    </source>
</evidence>
<dbReference type="SMART" id="SM00471">
    <property type="entry name" value="HDc"/>
    <property type="match status" value="1"/>
</dbReference>
<dbReference type="PROSITE" id="PS51831">
    <property type="entry name" value="HD"/>
    <property type="match status" value="1"/>
</dbReference>
<gene>
    <name evidence="5" type="ORF">THFILI_08675</name>
</gene>
<evidence type="ECO:0000259" key="3">
    <source>
        <dbReference type="PROSITE" id="PS51831"/>
    </source>
</evidence>
<evidence type="ECO:0000256" key="2">
    <source>
        <dbReference type="SAM" id="Phobius"/>
    </source>
</evidence>